<evidence type="ECO:0000313" key="2">
    <source>
        <dbReference type="Proteomes" id="UP000475862"/>
    </source>
</evidence>
<name>A0A6G0THF0_APHGL</name>
<evidence type="ECO:0000313" key="1">
    <source>
        <dbReference type="EMBL" id="KAE9532942.1"/>
    </source>
</evidence>
<dbReference type="Proteomes" id="UP000475862">
    <property type="component" value="Unassembled WGS sequence"/>
</dbReference>
<comment type="caution">
    <text evidence="1">The sequence shown here is derived from an EMBL/GenBank/DDBJ whole genome shotgun (WGS) entry which is preliminary data.</text>
</comment>
<dbReference type="EMBL" id="VYZN01000037">
    <property type="protein sequence ID" value="KAE9532942.1"/>
    <property type="molecule type" value="Genomic_DNA"/>
</dbReference>
<organism evidence="1 2">
    <name type="scientific">Aphis glycines</name>
    <name type="common">Soybean aphid</name>
    <dbReference type="NCBI Taxonomy" id="307491"/>
    <lineage>
        <taxon>Eukaryota</taxon>
        <taxon>Metazoa</taxon>
        <taxon>Ecdysozoa</taxon>
        <taxon>Arthropoda</taxon>
        <taxon>Hexapoda</taxon>
        <taxon>Insecta</taxon>
        <taxon>Pterygota</taxon>
        <taxon>Neoptera</taxon>
        <taxon>Paraneoptera</taxon>
        <taxon>Hemiptera</taxon>
        <taxon>Sternorrhyncha</taxon>
        <taxon>Aphidomorpha</taxon>
        <taxon>Aphidoidea</taxon>
        <taxon>Aphididae</taxon>
        <taxon>Aphidini</taxon>
        <taxon>Aphis</taxon>
        <taxon>Aphis</taxon>
    </lineage>
</organism>
<keyword evidence="2" id="KW-1185">Reference proteome</keyword>
<accession>A0A6G0THF0</accession>
<reference evidence="1 2" key="1">
    <citation type="submission" date="2019-08" db="EMBL/GenBank/DDBJ databases">
        <title>The genome of the soybean aphid Biotype 1, its phylome, world population structure and adaptation to the North American continent.</title>
        <authorList>
            <person name="Giordano R."/>
            <person name="Donthu R.K."/>
            <person name="Hernandez A.G."/>
            <person name="Wright C.L."/>
            <person name="Zimin A.V."/>
        </authorList>
    </citation>
    <scope>NUCLEOTIDE SEQUENCE [LARGE SCALE GENOMIC DNA]</scope>
    <source>
        <tissue evidence="1">Whole aphids</tissue>
    </source>
</reference>
<gene>
    <name evidence="1" type="ORF">AGLY_009370</name>
</gene>
<proteinExistence type="predicted"/>
<dbReference type="AlphaFoldDB" id="A0A6G0THF0"/>
<protein>
    <submittedName>
        <fullName evidence="1">Uncharacterized protein</fullName>
    </submittedName>
</protein>
<sequence>MLFLWVLFIAYLQRTPFEICNFYFTNDWFEIKITIIYHLYLKSLKFLKIFFFTSLQTTLNEWSNCTNVLQRNILYHSTLHIKTFCFIKILTNHLSNTCDGLRIILIFYASILCPIIEVDFMHIHGCMPRVVKNLTKILIVYFYEKKFEIIQINFIITPFRQEFCNIRTTIRVYSPTTWYIKCIPFFDEYKNVAKRTWLISKFIKKSIPKFPSEKHFTNNALECVPKYGSWFLQYTNDQIHEFVFRNLVHVPNLSIKTKINYFCCKKLILPLCVLS</sequence>